<feature type="region of interest" description="Disordered" evidence="1">
    <location>
        <begin position="46"/>
        <end position="74"/>
    </location>
</feature>
<dbReference type="EMBL" id="OZ020101">
    <property type="protein sequence ID" value="CAK9274458.1"/>
    <property type="molecule type" value="Genomic_DNA"/>
</dbReference>
<proteinExistence type="predicted"/>
<evidence type="ECO:0000256" key="1">
    <source>
        <dbReference type="SAM" id="MobiDB-lite"/>
    </source>
</evidence>
<name>A0ABP0X5T6_9BRYO</name>
<feature type="compositionally biased region" description="Low complexity" evidence="1">
    <location>
        <begin position="47"/>
        <end position="74"/>
    </location>
</feature>
<sequence length="74" mass="7697">MSCGQEKQQLLDCTGGDGVNAKRQKDWEGIAEDMLSFNLMEVEDQQAAAASDTSATEAAKASTAEEAGKAASSL</sequence>
<evidence type="ECO:0000313" key="2">
    <source>
        <dbReference type="EMBL" id="CAK9274458.1"/>
    </source>
</evidence>
<accession>A0ABP0X5T6</accession>
<gene>
    <name evidence="2" type="ORF">CSSPJE1EN1_LOCUS19936</name>
</gene>
<reference evidence="2" key="1">
    <citation type="submission" date="2024-02" db="EMBL/GenBank/DDBJ databases">
        <authorList>
            <consortium name="ELIXIR-Norway"/>
            <consortium name="Elixir Norway"/>
        </authorList>
    </citation>
    <scope>NUCLEOTIDE SEQUENCE</scope>
</reference>
<keyword evidence="3" id="KW-1185">Reference proteome</keyword>
<dbReference type="Proteomes" id="UP001497444">
    <property type="component" value="Chromosome 6"/>
</dbReference>
<evidence type="ECO:0000313" key="3">
    <source>
        <dbReference type="Proteomes" id="UP001497444"/>
    </source>
</evidence>
<protein>
    <submittedName>
        <fullName evidence="2">Uncharacterized protein</fullName>
    </submittedName>
</protein>
<organism evidence="2 3">
    <name type="scientific">Sphagnum jensenii</name>
    <dbReference type="NCBI Taxonomy" id="128206"/>
    <lineage>
        <taxon>Eukaryota</taxon>
        <taxon>Viridiplantae</taxon>
        <taxon>Streptophyta</taxon>
        <taxon>Embryophyta</taxon>
        <taxon>Bryophyta</taxon>
        <taxon>Sphagnophytina</taxon>
        <taxon>Sphagnopsida</taxon>
        <taxon>Sphagnales</taxon>
        <taxon>Sphagnaceae</taxon>
        <taxon>Sphagnum</taxon>
    </lineage>
</organism>